<dbReference type="AlphaFoldDB" id="A0A495J418"/>
<evidence type="ECO:0000313" key="10">
    <source>
        <dbReference type="Proteomes" id="UP000268007"/>
    </source>
</evidence>
<dbReference type="EMBL" id="RBKU01000001">
    <property type="protein sequence ID" value="RKR82739.1"/>
    <property type="molecule type" value="Genomic_DNA"/>
</dbReference>
<name>A0A495J418_9SPHI</name>
<reference evidence="9 10" key="1">
    <citation type="submission" date="2018-10" db="EMBL/GenBank/DDBJ databases">
        <title>Genomic Encyclopedia of Archaeal and Bacterial Type Strains, Phase II (KMG-II): from individual species to whole genera.</title>
        <authorList>
            <person name="Goeker M."/>
        </authorList>
    </citation>
    <scope>NUCLEOTIDE SEQUENCE [LARGE SCALE GENOMIC DNA]</scope>
    <source>
        <strain evidence="9 10">DSM 18602</strain>
    </source>
</reference>
<dbReference type="PANTHER" id="PTHR36838:SF1">
    <property type="entry name" value="SLR1864 PROTEIN"/>
    <property type="match status" value="1"/>
</dbReference>
<keyword evidence="3" id="KW-0813">Transport</keyword>
<organism evidence="9 10">
    <name type="scientific">Mucilaginibacter gracilis</name>
    <dbReference type="NCBI Taxonomy" id="423350"/>
    <lineage>
        <taxon>Bacteria</taxon>
        <taxon>Pseudomonadati</taxon>
        <taxon>Bacteroidota</taxon>
        <taxon>Sphingobacteriia</taxon>
        <taxon>Sphingobacteriales</taxon>
        <taxon>Sphingobacteriaceae</taxon>
        <taxon>Mucilaginibacter</taxon>
    </lineage>
</organism>
<dbReference type="Gene3D" id="1.20.1530.20">
    <property type="match status" value="1"/>
</dbReference>
<evidence type="ECO:0000256" key="4">
    <source>
        <dbReference type="ARBA" id="ARBA00022475"/>
    </source>
</evidence>
<dbReference type="GO" id="GO:0055085">
    <property type="term" value="P:transmembrane transport"/>
    <property type="evidence" value="ECO:0007669"/>
    <property type="project" value="InterPro"/>
</dbReference>
<keyword evidence="10" id="KW-1185">Reference proteome</keyword>
<keyword evidence="5 8" id="KW-0812">Transmembrane</keyword>
<feature type="transmembrane region" description="Helical" evidence="8">
    <location>
        <begin position="217"/>
        <end position="238"/>
    </location>
</feature>
<comment type="subcellular location">
    <subcellularLocation>
        <location evidence="1">Cell membrane</location>
        <topology evidence="1">Multi-pass membrane protein</topology>
    </subcellularLocation>
</comment>
<dbReference type="Proteomes" id="UP000268007">
    <property type="component" value="Unassembled WGS sequence"/>
</dbReference>
<evidence type="ECO:0000256" key="1">
    <source>
        <dbReference type="ARBA" id="ARBA00004651"/>
    </source>
</evidence>
<evidence type="ECO:0000256" key="7">
    <source>
        <dbReference type="ARBA" id="ARBA00023136"/>
    </source>
</evidence>
<protein>
    <recommendedName>
        <fullName evidence="11">Transporter</fullName>
    </recommendedName>
</protein>
<evidence type="ECO:0000256" key="3">
    <source>
        <dbReference type="ARBA" id="ARBA00022448"/>
    </source>
</evidence>
<dbReference type="PANTHER" id="PTHR36838">
    <property type="entry name" value="AUXIN EFFLUX CARRIER FAMILY PROTEIN"/>
    <property type="match status" value="1"/>
</dbReference>
<feature type="transmembrane region" description="Helical" evidence="8">
    <location>
        <begin position="51"/>
        <end position="75"/>
    </location>
</feature>
<dbReference type="InterPro" id="IPR038770">
    <property type="entry name" value="Na+/solute_symporter_sf"/>
</dbReference>
<keyword evidence="6 8" id="KW-1133">Transmembrane helix</keyword>
<comment type="similarity">
    <text evidence="2">Belongs to the auxin efflux carrier (TC 2.A.69) family.</text>
</comment>
<evidence type="ECO:0008006" key="11">
    <source>
        <dbReference type="Google" id="ProtNLM"/>
    </source>
</evidence>
<evidence type="ECO:0000256" key="6">
    <source>
        <dbReference type="ARBA" id="ARBA00022989"/>
    </source>
</evidence>
<dbReference type="Pfam" id="PF03547">
    <property type="entry name" value="Mem_trans"/>
    <property type="match status" value="1"/>
</dbReference>
<dbReference type="InterPro" id="IPR004776">
    <property type="entry name" value="Mem_transp_PIN-like"/>
</dbReference>
<feature type="transmembrane region" description="Helical" evidence="8">
    <location>
        <begin position="244"/>
        <end position="265"/>
    </location>
</feature>
<evidence type="ECO:0000256" key="5">
    <source>
        <dbReference type="ARBA" id="ARBA00022692"/>
    </source>
</evidence>
<sequence>MVNFLLIFVCMAAGLLFRRSKTLPADAHRGINAWIIYLGLPAVSFKYLPHIVWSSNLLAPVLAPIVVWLGGWCYVKVYKKATSVTDGTEGALRLTSGLANTSFVGFPLIAAYFGEQYLSTAIICDQVTFFLLSTVGVVVAINSSKKHPLSAGIVLKRVLRFPPFLGCVAALTIPHLINIDVLSPLFDKLGSTVAPLALFSIGLQLRFDGWLQQLKPIFSTLLYKLFIAPAVVMLLFWLLQFKGIIPQISIFEAAMPTLLTSGVIADEYGLNPKLSNLIIGIGIILSLITTGVWYLVLAKW</sequence>
<accession>A0A495J418</accession>
<dbReference type="GO" id="GO:0005886">
    <property type="term" value="C:plasma membrane"/>
    <property type="evidence" value="ECO:0007669"/>
    <property type="project" value="UniProtKB-SubCell"/>
</dbReference>
<keyword evidence="7 8" id="KW-0472">Membrane</keyword>
<feature type="transmembrane region" description="Helical" evidence="8">
    <location>
        <begin position="96"/>
        <end position="114"/>
    </location>
</feature>
<feature type="transmembrane region" description="Helical" evidence="8">
    <location>
        <begin position="161"/>
        <end position="177"/>
    </location>
</feature>
<evidence type="ECO:0000313" key="9">
    <source>
        <dbReference type="EMBL" id="RKR82739.1"/>
    </source>
</evidence>
<keyword evidence="4" id="KW-1003">Cell membrane</keyword>
<dbReference type="RefSeq" id="WP_121198314.1">
    <property type="nucleotide sequence ID" value="NZ_RBKU01000001.1"/>
</dbReference>
<proteinExistence type="inferred from homology"/>
<evidence type="ECO:0000256" key="8">
    <source>
        <dbReference type="SAM" id="Phobius"/>
    </source>
</evidence>
<evidence type="ECO:0000256" key="2">
    <source>
        <dbReference type="ARBA" id="ARBA00010145"/>
    </source>
</evidence>
<dbReference type="OrthoDB" id="9786183at2"/>
<feature type="transmembrane region" description="Helical" evidence="8">
    <location>
        <begin position="120"/>
        <end position="141"/>
    </location>
</feature>
<feature type="transmembrane region" description="Helical" evidence="8">
    <location>
        <begin position="277"/>
        <end position="296"/>
    </location>
</feature>
<comment type="caution">
    <text evidence="9">The sequence shown here is derived from an EMBL/GenBank/DDBJ whole genome shotgun (WGS) entry which is preliminary data.</text>
</comment>
<gene>
    <name evidence="9" type="ORF">BDD43_2924</name>
</gene>